<sequence length="197" mass="22451">MNFFRQDSLQHSGKRRAKTGYIISLLIAAFLLSSIAAVSGEREDQIELVFFNPDTTAKNPVDATNALQTFANVVSKKLNLSIRAYFFKKQKDLDRFLGERKVEYGILSQMYIVENREKLNLVPFMAPVRNGKKTYRIVIVVMNDKGFNDIHDLKGKTLAATALGEDNIPFYNKVVFQGEIDVQTHFKEIKIVDSVLR</sequence>
<protein>
    <submittedName>
        <fullName evidence="1">PhnD/SsuA/transferrin family substrate-binding protein</fullName>
    </submittedName>
</protein>
<dbReference type="Proteomes" id="UP001594351">
    <property type="component" value="Unassembled WGS sequence"/>
</dbReference>
<comment type="caution">
    <text evidence="1">The sequence shown here is derived from an EMBL/GenBank/DDBJ whole genome shotgun (WGS) entry which is preliminary data.</text>
</comment>
<dbReference type="EMBL" id="JBHPBY010000563">
    <property type="protein sequence ID" value="MFC1853652.1"/>
    <property type="molecule type" value="Genomic_DNA"/>
</dbReference>
<name>A0ABV6Z5E3_UNCC1</name>
<evidence type="ECO:0000313" key="2">
    <source>
        <dbReference type="Proteomes" id="UP001594351"/>
    </source>
</evidence>
<feature type="non-terminal residue" evidence="1">
    <location>
        <position position="197"/>
    </location>
</feature>
<organism evidence="1 2">
    <name type="scientific">candidate division CSSED10-310 bacterium</name>
    <dbReference type="NCBI Taxonomy" id="2855610"/>
    <lineage>
        <taxon>Bacteria</taxon>
        <taxon>Bacteria division CSSED10-310</taxon>
    </lineage>
</organism>
<gene>
    <name evidence="1" type="ORF">ACFL27_26005</name>
</gene>
<reference evidence="1 2" key="1">
    <citation type="submission" date="2024-09" db="EMBL/GenBank/DDBJ databases">
        <title>Laminarin stimulates single cell rates of sulfate reduction while oxygen inhibits transcriptomic activity in coastal marine sediment.</title>
        <authorList>
            <person name="Lindsay M."/>
            <person name="Orcutt B."/>
            <person name="Emerson D."/>
            <person name="Stepanauskas R."/>
            <person name="D'Angelo T."/>
        </authorList>
    </citation>
    <scope>NUCLEOTIDE SEQUENCE [LARGE SCALE GENOMIC DNA]</scope>
    <source>
        <strain evidence="1">SAG AM-311-K15</strain>
    </source>
</reference>
<keyword evidence="2" id="KW-1185">Reference proteome</keyword>
<evidence type="ECO:0000313" key="1">
    <source>
        <dbReference type="EMBL" id="MFC1853652.1"/>
    </source>
</evidence>
<accession>A0ABV6Z5E3</accession>
<dbReference type="SUPFAM" id="SSF53850">
    <property type="entry name" value="Periplasmic binding protein-like II"/>
    <property type="match status" value="1"/>
</dbReference>
<proteinExistence type="predicted"/>
<dbReference type="Pfam" id="PF12974">
    <property type="entry name" value="Phosphonate-bd"/>
    <property type="match status" value="1"/>
</dbReference>